<sequence length="586" mass="64029">MPDSENGAPFSVLQQLIGLQQEYHYVPRHEIDRLAVSSGVSESHIIGLIEFYGFLHTTPRGEYDILFSDNITEQMQGSHLLADLLSKGLGVAIGTTREDRRVSLDYTSCIGMGDQGPAALINGQTITRLTTNRIGQIIQLIEASTPLSQWPKTLFEVESRAERRDIVLNSEYQPAAAIEACLKKGPAAIFSQLEQAGLRGCGGAGFSTAAKWRFCASAAAEERFVVCNADEGEPGTFKDRFLLQSHAERLIEGMTLCAAAIGARTGFIYLRGEYRYLLDSLQRVLDQRRKERLLGNAILAHDDFNFDITIHLGAGAYICGEESALIESLEGKRGIPRPRPPFPVTEGYSGFPTVVNNVETFCNAALIIQQGPEWYRQVGTTASPGTKLLSISGDCDRPGIYEFPFGTAIAEILSQCGAHQTMAVQVGGAAGRLIPETEFNRTIAFEDISTGGSFMIFNQNRELLRVIENFTQFFRHESCGFCTPCRVGSSLLVKQLNKVMVGHATTKDLEEMSILGSLMQKTSHCGLGQTAANPILDGLGKFPKLFQSRLRATSFEPAFDLDASLEEARLLTGRDDPEAHLEGGGV</sequence>
<keyword evidence="6" id="KW-0479">Metal-binding</keyword>
<dbReference type="GO" id="GO:0051539">
    <property type="term" value="F:4 iron, 4 sulfur cluster binding"/>
    <property type="evidence" value="ECO:0007669"/>
    <property type="project" value="UniProtKB-KW"/>
</dbReference>
<dbReference type="InterPro" id="IPR019575">
    <property type="entry name" value="Nuop51_4Fe4S-bd"/>
</dbReference>
<dbReference type="Gene3D" id="1.10.10.1590">
    <property type="entry name" value="NADH-quinone oxidoreductase subunit E"/>
    <property type="match status" value="1"/>
</dbReference>
<keyword evidence="5" id="KW-0004">4Fe-4S</keyword>
<dbReference type="EMBL" id="VMRY01000009">
    <property type="protein sequence ID" value="TVT58514.1"/>
    <property type="molecule type" value="Genomic_DNA"/>
</dbReference>
<dbReference type="Gene3D" id="3.10.20.600">
    <property type="match status" value="1"/>
</dbReference>
<dbReference type="InterPro" id="IPR037207">
    <property type="entry name" value="Nuop51_4Fe4S-bd_sf"/>
</dbReference>
<keyword evidence="8" id="KW-0411">Iron-sulfur</keyword>
<protein>
    <recommendedName>
        <fullName evidence="4">NADH-quinone oxidoreductase subunit F</fullName>
    </recommendedName>
    <alternativeName>
        <fullName evidence="9">NADH dehydrogenase I subunit F</fullName>
    </alternativeName>
    <alternativeName>
        <fullName evidence="10">NDH-1 subunit F</fullName>
    </alternativeName>
</protein>
<dbReference type="PANTHER" id="PTHR43578:SF3">
    <property type="entry name" value="NADH-QUINONE OXIDOREDUCTASE SUBUNIT F"/>
    <property type="match status" value="1"/>
</dbReference>
<organism evidence="12 13">
    <name type="scientific">Sedimenticola thiotaurini</name>
    <dbReference type="NCBI Taxonomy" id="1543721"/>
    <lineage>
        <taxon>Bacteria</taxon>
        <taxon>Pseudomonadati</taxon>
        <taxon>Pseudomonadota</taxon>
        <taxon>Gammaproteobacteria</taxon>
        <taxon>Chromatiales</taxon>
        <taxon>Sedimenticolaceae</taxon>
        <taxon>Sedimenticola</taxon>
    </lineage>
</organism>
<evidence type="ECO:0000259" key="11">
    <source>
        <dbReference type="SMART" id="SM00928"/>
    </source>
</evidence>
<evidence type="ECO:0000313" key="13">
    <source>
        <dbReference type="Proteomes" id="UP000317355"/>
    </source>
</evidence>
<dbReference type="Gene3D" id="3.40.50.11540">
    <property type="entry name" value="NADH-ubiquinone oxidoreductase 51kDa subunit"/>
    <property type="match status" value="1"/>
</dbReference>
<dbReference type="PROSITE" id="PS00644">
    <property type="entry name" value="COMPLEX1_51K_1"/>
    <property type="match status" value="1"/>
</dbReference>
<dbReference type="PANTHER" id="PTHR43578">
    <property type="entry name" value="NADH-QUINONE OXIDOREDUCTASE SUBUNIT F"/>
    <property type="match status" value="1"/>
</dbReference>
<comment type="similarity">
    <text evidence="3">Belongs to the complex I 51 kDa subunit family.</text>
</comment>
<dbReference type="SUPFAM" id="SSF142019">
    <property type="entry name" value="Nqo1 FMN-binding domain-like"/>
    <property type="match status" value="1"/>
</dbReference>
<dbReference type="GO" id="GO:0046872">
    <property type="term" value="F:metal ion binding"/>
    <property type="evidence" value="ECO:0007669"/>
    <property type="project" value="UniProtKB-KW"/>
</dbReference>
<reference evidence="12 13" key="1">
    <citation type="submission" date="2019-07" db="EMBL/GenBank/DDBJ databases">
        <title>The pathways for chlorine oxyanion respiration interact through the shared metabolite chlorate.</title>
        <authorList>
            <person name="Barnum T.P."/>
            <person name="Cheng Y."/>
            <person name="Hill K.A."/>
            <person name="Lucas L.N."/>
            <person name="Carlson H.K."/>
            <person name="Coates J.D."/>
        </authorList>
    </citation>
    <scope>NUCLEOTIDE SEQUENCE [LARGE SCALE GENOMIC DNA]</scope>
    <source>
        <strain evidence="12">BK-3</strain>
    </source>
</reference>
<dbReference type="FunFam" id="3.40.50.11540:FF:000001">
    <property type="entry name" value="NADH dehydrogenase [ubiquinone] flavoprotein 1, mitochondrial"/>
    <property type="match status" value="1"/>
</dbReference>
<name>A0A558DBW2_9GAMM</name>
<dbReference type="Pfam" id="PF10589">
    <property type="entry name" value="NADH_4Fe-4S"/>
    <property type="match status" value="1"/>
</dbReference>
<dbReference type="Proteomes" id="UP000317355">
    <property type="component" value="Unassembled WGS sequence"/>
</dbReference>
<dbReference type="InterPro" id="IPR011538">
    <property type="entry name" value="Nuo51_FMN-bd"/>
</dbReference>
<evidence type="ECO:0000256" key="8">
    <source>
        <dbReference type="ARBA" id="ARBA00023014"/>
    </source>
</evidence>
<dbReference type="Pfam" id="PF01512">
    <property type="entry name" value="Complex1_51K"/>
    <property type="match status" value="1"/>
</dbReference>
<evidence type="ECO:0000256" key="1">
    <source>
        <dbReference type="ARBA" id="ARBA00001917"/>
    </source>
</evidence>
<evidence type="ECO:0000256" key="5">
    <source>
        <dbReference type="ARBA" id="ARBA00022485"/>
    </source>
</evidence>
<comment type="cofactor">
    <cofactor evidence="1">
        <name>FMN</name>
        <dbReference type="ChEBI" id="CHEBI:58210"/>
    </cofactor>
</comment>
<feature type="domain" description="NADH-ubiquinone oxidoreductase 51kDa subunit iron-sulphur binding" evidence="11">
    <location>
        <begin position="464"/>
        <end position="509"/>
    </location>
</feature>
<dbReference type="SMART" id="SM00928">
    <property type="entry name" value="NADH_4Fe-4S"/>
    <property type="match status" value="1"/>
</dbReference>
<evidence type="ECO:0000256" key="3">
    <source>
        <dbReference type="ARBA" id="ARBA00007523"/>
    </source>
</evidence>
<evidence type="ECO:0000313" key="12">
    <source>
        <dbReference type="EMBL" id="TVT58514.1"/>
    </source>
</evidence>
<dbReference type="PROSITE" id="PS00645">
    <property type="entry name" value="COMPLEX1_51K_2"/>
    <property type="match status" value="1"/>
</dbReference>
<evidence type="ECO:0000256" key="4">
    <source>
        <dbReference type="ARBA" id="ARBA00019901"/>
    </source>
</evidence>
<dbReference type="Gene3D" id="1.20.1440.230">
    <property type="entry name" value="NADH-ubiquinone oxidoreductase 51kDa subunit, iron-sulphur binding domain"/>
    <property type="match status" value="1"/>
</dbReference>
<dbReference type="InterPro" id="IPR037225">
    <property type="entry name" value="Nuo51_FMN-bd_sf"/>
</dbReference>
<evidence type="ECO:0000256" key="7">
    <source>
        <dbReference type="ARBA" id="ARBA00023004"/>
    </source>
</evidence>
<comment type="caution">
    <text evidence="12">The sequence shown here is derived from an EMBL/GenBank/DDBJ whole genome shotgun (WGS) entry which is preliminary data.</text>
</comment>
<comment type="cofactor">
    <cofactor evidence="2">
        <name>[4Fe-4S] cluster</name>
        <dbReference type="ChEBI" id="CHEBI:49883"/>
    </cofactor>
</comment>
<gene>
    <name evidence="12" type="ORF">FHK82_03850</name>
</gene>
<dbReference type="SUPFAM" id="SSF140490">
    <property type="entry name" value="Nqo1C-terminal domain-like"/>
    <property type="match status" value="1"/>
</dbReference>
<dbReference type="GO" id="GO:0008137">
    <property type="term" value="F:NADH dehydrogenase (ubiquinone) activity"/>
    <property type="evidence" value="ECO:0007669"/>
    <property type="project" value="InterPro"/>
</dbReference>
<keyword evidence="7" id="KW-0408">Iron</keyword>
<evidence type="ECO:0000256" key="9">
    <source>
        <dbReference type="ARBA" id="ARBA00031578"/>
    </source>
</evidence>
<dbReference type="SUPFAM" id="SSF142984">
    <property type="entry name" value="Nqo1 middle domain-like"/>
    <property type="match status" value="1"/>
</dbReference>
<dbReference type="GO" id="GO:0010181">
    <property type="term" value="F:FMN binding"/>
    <property type="evidence" value="ECO:0007669"/>
    <property type="project" value="InterPro"/>
</dbReference>
<evidence type="ECO:0000256" key="6">
    <source>
        <dbReference type="ARBA" id="ARBA00022723"/>
    </source>
</evidence>
<dbReference type="InterPro" id="IPR041921">
    <property type="entry name" value="NuoE_N"/>
</dbReference>
<dbReference type="SUPFAM" id="SSF52833">
    <property type="entry name" value="Thioredoxin-like"/>
    <property type="match status" value="1"/>
</dbReference>
<dbReference type="Pfam" id="PF01257">
    <property type="entry name" value="2Fe-2S_thioredx"/>
    <property type="match status" value="1"/>
</dbReference>
<dbReference type="AlphaFoldDB" id="A0A558DBW2"/>
<dbReference type="InterPro" id="IPR036249">
    <property type="entry name" value="Thioredoxin-like_sf"/>
</dbReference>
<proteinExistence type="inferred from homology"/>
<dbReference type="InterPro" id="IPR001949">
    <property type="entry name" value="NADH-UbQ_OxRdtase_51kDa_CS"/>
</dbReference>
<evidence type="ECO:0000256" key="2">
    <source>
        <dbReference type="ARBA" id="ARBA00001966"/>
    </source>
</evidence>
<dbReference type="Gene3D" id="3.40.30.10">
    <property type="entry name" value="Glutaredoxin"/>
    <property type="match status" value="1"/>
</dbReference>
<accession>A0A558DBW2</accession>
<evidence type="ECO:0000256" key="10">
    <source>
        <dbReference type="ARBA" id="ARBA00032787"/>
    </source>
</evidence>